<dbReference type="EMBL" id="JAFREP010000003">
    <property type="protein sequence ID" value="MBO1317568.1"/>
    <property type="molecule type" value="Genomic_DNA"/>
</dbReference>
<proteinExistence type="predicted"/>
<reference evidence="1" key="1">
    <citation type="submission" date="2021-03" db="EMBL/GenBank/DDBJ databases">
        <authorList>
            <person name="Wang G."/>
        </authorList>
    </citation>
    <scope>NUCLEOTIDE SEQUENCE</scope>
    <source>
        <strain evidence="1">KCTC 12899</strain>
    </source>
</reference>
<dbReference type="SUPFAM" id="SSF141571">
    <property type="entry name" value="Pentapeptide repeat-like"/>
    <property type="match status" value="1"/>
</dbReference>
<name>A0A8J7U0Y1_9BACT</name>
<organism evidence="1 2">
    <name type="scientific">Acanthopleuribacter pedis</name>
    <dbReference type="NCBI Taxonomy" id="442870"/>
    <lineage>
        <taxon>Bacteria</taxon>
        <taxon>Pseudomonadati</taxon>
        <taxon>Acidobacteriota</taxon>
        <taxon>Holophagae</taxon>
        <taxon>Acanthopleuribacterales</taxon>
        <taxon>Acanthopleuribacteraceae</taxon>
        <taxon>Acanthopleuribacter</taxon>
    </lineage>
</organism>
<accession>A0A8J7U0Y1</accession>
<keyword evidence="2" id="KW-1185">Reference proteome</keyword>
<comment type="caution">
    <text evidence="1">The sequence shown here is derived from an EMBL/GenBank/DDBJ whole genome shotgun (WGS) entry which is preliminary data.</text>
</comment>
<dbReference type="Gene3D" id="2.160.20.80">
    <property type="entry name" value="E3 ubiquitin-protein ligase SopA"/>
    <property type="match status" value="2"/>
</dbReference>
<sequence>MSMPPNVAPCNYQQRLILQTPQGRQTIKKPCPHLNAVNDVFCIFHSKDTKHKAPTFRREFQQLFLAEDGKKVIGSRFAGFVWPAIDFSDMLFPEDADFSDNVFTGTVTFKGASFQRGASFNGSLFEQDAFFNHTHFHGLTTFTETQFDGNATFDDAFFENISRFESTLFKKQALFFFSVWEQEAGFHQCRFGAEAGFNGSRFKHIANFSGSHFEGPALFRECHHKLGTTFAGARFRDSIHAEAGHFRYLRMQNLPEAGSPRWTVDLSNSVLDGAIFPAQQNLERINFRNSFLLGVSFSDCRLLDCDFTGAVLHGTHLRLSHCDDRTRHATRFIYTDYAIQAVNNDGKRGQVLIPRAATRVPVRGEFGKEAYYHFDFTHLFAGKYQWSLSLETPMAIRLTLIDYLNLFVETMQVCFGIQVDLQIYHEGRALRFDFTTDSDDHIATLRTTFAEYTEAGFEPREILFHNDRLTEMDRNLFRNRLNNRLSHLRHEALAAKKLLQSVFRELQDQGNVHKSKRFPQAYQTVKLFSESPGKVFNAPSHDPA</sequence>
<dbReference type="Proteomes" id="UP000664417">
    <property type="component" value="Unassembled WGS sequence"/>
</dbReference>
<protein>
    <submittedName>
        <fullName evidence="1">Pentapeptide repeat-containing protein</fullName>
    </submittedName>
</protein>
<gene>
    <name evidence="1" type="ORF">J3U88_03780</name>
</gene>
<dbReference type="AlphaFoldDB" id="A0A8J7U0Y1"/>
<dbReference type="Pfam" id="PF00805">
    <property type="entry name" value="Pentapeptide"/>
    <property type="match status" value="1"/>
</dbReference>
<evidence type="ECO:0000313" key="1">
    <source>
        <dbReference type="EMBL" id="MBO1317568.1"/>
    </source>
</evidence>
<dbReference type="InterPro" id="IPR001646">
    <property type="entry name" value="5peptide_repeat"/>
</dbReference>
<dbReference type="Pfam" id="PF13576">
    <property type="entry name" value="Pentapeptide_3"/>
    <property type="match status" value="2"/>
</dbReference>
<evidence type="ECO:0000313" key="2">
    <source>
        <dbReference type="Proteomes" id="UP000664417"/>
    </source>
</evidence>
<dbReference type="RefSeq" id="WP_207856870.1">
    <property type="nucleotide sequence ID" value="NZ_JAFREP010000003.1"/>
</dbReference>